<feature type="signal peptide" evidence="2">
    <location>
        <begin position="1"/>
        <end position="22"/>
    </location>
</feature>
<reference evidence="3" key="1">
    <citation type="journal article" date="2016" name="Nat. Genet.">
        <title>A high-quality carrot genome assembly provides new insights into carotenoid accumulation and asterid genome evolution.</title>
        <authorList>
            <person name="Iorizzo M."/>
            <person name="Ellison S."/>
            <person name="Senalik D."/>
            <person name="Zeng P."/>
            <person name="Satapoomin P."/>
            <person name="Huang J."/>
            <person name="Bowman M."/>
            <person name="Iovene M."/>
            <person name="Sanseverino W."/>
            <person name="Cavagnaro P."/>
            <person name="Yildiz M."/>
            <person name="Macko-Podgorni A."/>
            <person name="Moranska E."/>
            <person name="Grzebelus E."/>
            <person name="Grzebelus D."/>
            <person name="Ashrafi H."/>
            <person name="Zheng Z."/>
            <person name="Cheng S."/>
            <person name="Spooner D."/>
            <person name="Van Deynze A."/>
            <person name="Simon P."/>
        </authorList>
    </citation>
    <scope>NUCLEOTIDE SEQUENCE [LARGE SCALE GENOMIC DNA]</scope>
    <source>
        <tissue evidence="3">Leaf</tissue>
    </source>
</reference>
<dbReference type="EMBL" id="LNRQ01000003">
    <property type="protein sequence ID" value="KZN00747.1"/>
    <property type="molecule type" value="Genomic_DNA"/>
</dbReference>
<dbReference type="PANTHER" id="PTHR45642">
    <property type="entry name" value="GDSL ESTERASE/LIPASE EXL3"/>
    <property type="match status" value="1"/>
</dbReference>
<dbReference type="Gene3D" id="3.40.50.1110">
    <property type="entry name" value="SGNH hydrolase"/>
    <property type="match status" value="2"/>
</dbReference>
<dbReference type="AlphaFoldDB" id="A0A166A4X3"/>
<feature type="chain" id="PRO_5007870445" evidence="2">
    <location>
        <begin position="23"/>
        <end position="655"/>
    </location>
</feature>
<evidence type="ECO:0000256" key="1">
    <source>
        <dbReference type="ARBA" id="ARBA00008668"/>
    </source>
</evidence>
<evidence type="ECO:0000313" key="3">
    <source>
        <dbReference type="EMBL" id="KZN00747.1"/>
    </source>
</evidence>
<comment type="similarity">
    <text evidence="1">Belongs to the 'GDSL' lipolytic enzyme family.</text>
</comment>
<dbReference type="InterPro" id="IPR035669">
    <property type="entry name" value="SGNH_plant_lipase-like"/>
</dbReference>
<keyword evidence="2" id="KW-0732">Signal</keyword>
<proteinExistence type="inferred from homology"/>
<comment type="caution">
    <text evidence="3">The sequence shown here is derived from an EMBL/GenBank/DDBJ whole genome shotgun (WGS) entry which is preliminary data.</text>
</comment>
<protein>
    <submittedName>
        <fullName evidence="3">Uncharacterized protein</fullName>
    </submittedName>
</protein>
<dbReference type="Pfam" id="PF00657">
    <property type="entry name" value="Lipase_GDSL"/>
    <property type="match status" value="2"/>
</dbReference>
<dbReference type="SUPFAM" id="SSF52266">
    <property type="entry name" value="SGNH hydrolase"/>
    <property type="match status" value="1"/>
</dbReference>
<dbReference type="InterPro" id="IPR001087">
    <property type="entry name" value="GDSL"/>
</dbReference>
<evidence type="ECO:0000256" key="2">
    <source>
        <dbReference type="SAM" id="SignalP"/>
    </source>
</evidence>
<dbReference type="OMA" id="YPWPMEP"/>
<gene>
    <name evidence="3" type="ORF">DCAR_009501</name>
</gene>
<organism evidence="3">
    <name type="scientific">Daucus carota subsp. sativus</name>
    <name type="common">Carrot</name>
    <dbReference type="NCBI Taxonomy" id="79200"/>
    <lineage>
        <taxon>Eukaryota</taxon>
        <taxon>Viridiplantae</taxon>
        <taxon>Streptophyta</taxon>
        <taxon>Embryophyta</taxon>
        <taxon>Tracheophyta</taxon>
        <taxon>Spermatophyta</taxon>
        <taxon>Magnoliopsida</taxon>
        <taxon>eudicotyledons</taxon>
        <taxon>Gunneridae</taxon>
        <taxon>Pentapetalae</taxon>
        <taxon>asterids</taxon>
        <taxon>campanulids</taxon>
        <taxon>Apiales</taxon>
        <taxon>Apiaceae</taxon>
        <taxon>Apioideae</taxon>
        <taxon>Scandiceae</taxon>
        <taxon>Daucinae</taxon>
        <taxon>Daucus</taxon>
        <taxon>Daucus sect. Daucus</taxon>
    </lineage>
</organism>
<dbReference type="Gramene" id="KZN00747">
    <property type="protein sequence ID" value="KZN00747"/>
    <property type="gene ID" value="DCAR_009501"/>
</dbReference>
<dbReference type="PANTHER" id="PTHR45642:SF150">
    <property type="entry name" value="GDSL ESTERASE_LIPASE EXL3"/>
    <property type="match status" value="1"/>
</dbReference>
<name>A0A166A4X3_DAUCS</name>
<dbReference type="CDD" id="cd01837">
    <property type="entry name" value="SGNH_plant_lipase_like"/>
    <property type="match status" value="2"/>
</dbReference>
<sequence length="655" mass="71271">MKNILGISFALYAFVISQLSEAVVKLPPNVTFPAVIAFGDSIVDQGTNNYINTVIKCNFPPYGLDFMGSTPTGRFSNAKTPLDLLAKELGIKELVPAYLDPNLQTKELLTGVSFASGASGYDPQTSQIASVLSLPDQLELFKAYISKLKALVGEERGNYIIANGLYFVVAGSDDLANTYFIIGSRRLQYDVPSYADLLVNSASTFIQDLYGLGARRIAVFGAPPIGCLPSQRTLAGGLNRMCEDSRNQAAQVYNTKLSSKLDTFGHTLPQSKIVYIDIYSPLLNLIQNPQNYGLEVVDRGCCGTGNLEVSVLCNRFSTFTEAAVKLPPNVAFPAVIAFGDSIVDQGMNNNISTIVKCNFPPYGFDLMGGAPTGRFSNAKTPPDMIAQELGIKELVPAYFDPNLQSKDLLTGVSFASGASGYDPQTSKIAAVLSLPDQLGLFKEYISKLKALVGEERTNYILANSLFLLVAGSDDLANTYFTFGARRLQYDVPSYADLMVDSASTFIQDLYSLGARRIAVFGAPPIGCLPSQRTLGGGLNRMCVDSRNKAAQVYNTKLSSELDTFGNTLPLSKILYIDIYSPLLDLIQNPQNYGLDVVDRGCCGTGDLEVSVLCNKLSLTCPDHTKYLFWDSYHPTETGYKLLINKIIGRYITRFF</sequence>
<dbReference type="FunFam" id="3.40.50.1110:FF:000003">
    <property type="entry name" value="GDSL esterase/lipase APG"/>
    <property type="match status" value="2"/>
</dbReference>
<dbReference type="InterPro" id="IPR036514">
    <property type="entry name" value="SGNH_hydro_sf"/>
</dbReference>
<dbReference type="GO" id="GO:0016788">
    <property type="term" value="F:hydrolase activity, acting on ester bonds"/>
    <property type="evidence" value="ECO:0007669"/>
    <property type="project" value="InterPro"/>
</dbReference>
<dbReference type="InterPro" id="IPR050592">
    <property type="entry name" value="GDSL_lipolytic_enzyme"/>
</dbReference>
<accession>A0A166A4X3</accession>